<name>A0A2G8R410_9RHOB</name>
<evidence type="ECO:0000313" key="3">
    <source>
        <dbReference type="Proteomes" id="UP000231259"/>
    </source>
</evidence>
<gene>
    <name evidence="2" type="ORF">P775_25285</name>
</gene>
<protein>
    <recommendedName>
        <fullName evidence="4">Chloramphenicol phosphotransferase</fullName>
    </recommendedName>
</protein>
<evidence type="ECO:0008006" key="4">
    <source>
        <dbReference type="Google" id="ProtNLM"/>
    </source>
</evidence>
<sequence length="106" mass="11269">MTLILFLHGASSSGKSTLTRAIRASAGRPFLHLSLDHFRDSGALDPKAYPDWAAARPAVFDGMHRAMAAFAEAGNDLIVDTSLTRRAGTHSSRRPSPPSTCCSSPC</sequence>
<dbReference type="EMBL" id="AWWI01000173">
    <property type="protein sequence ID" value="PIL16277.1"/>
    <property type="molecule type" value="Genomic_DNA"/>
</dbReference>
<dbReference type="Gene3D" id="3.40.50.300">
    <property type="entry name" value="P-loop containing nucleotide triphosphate hydrolases"/>
    <property type="match status" value="1"/>
</dbReference>
<dbReference type="SUPFAM" id="SSF52540">
    <property type="entry name" value="P-loop containing nucleoside triphosphate hydrolases"/>
    <property type="match status" value="1"/>
</dbReference>
<dbReference type="AlphaFoldDB" id="A0A2G8R410"/>
<evidence type="ECO:0000256" key="1">
    <source>
        <dbReference type="SAM" id="MobiDB-lite"/>
    </source>
</evidence>
<proteinExistence type="predicted"/>
<dbReference type="Pfam" id="PF07931">
    <property type="entry name" value="CPT"/>
    <property type="match status" value="1"/>
</dbReference>
<comment type="caution">
    <text evidence="2">The sequence shown here is derived from an EMBL/GenBank/DDBJ whole genome shotgun (WGS) entry which is preliminary data.</text>
</comment>
<feature type="region of interest" description="Disordered" evidence="1">
    <location>
        <begin position="84"/>
        <end position="106"/>
    </location>
</feature>
<dbReference type="RefSeq" id="WP_245875844.1">
    <property type="nucleotide sequence ID" value="NZ_AWWI01000173.1"/>
</dbReference>
<accession>A0A2G8R410</accession>
<organism evidence="2 3">
    <name type="scientific">Puniceibacterium antarcticum</name>
    <dbReference type="NCBI Taxonomy" id="1206336"/>
    <lineage>
        <taxon>Bacteria</taxon>
        <taxon>Pseudomonadati</taxon>
        <taxon>Pseudomonadota</taxon>
        <taxon>Alphaproteobacteria</taxon>
        <taxon>Rhodobacterales</taxon>
        <taxon>Paracoccaceae</taxon>
        <taxon>Puniceibacterium</taxon>
    </lineage>
</organism>
<dbReference type="InterPro" id="IPR027417">
    <property type="entry name" value="P-loop_NTPase"/>
</dbReference>
<keyword evidence="3" id="KW-1185">Reference proteome</keyword>
<reference evidence="2 3" key="1">
    <citation type="submission" date="2013-09" db="EMBL/GenBank/DDBJ databases">
        <title>Genome sequencing of Phaeobacter antarcticus sp. nov. SM1211.</title>
        <authorList>
            <person name="Zhang X.-Y."/>
            <person name="Liu C."/>
            <person name="Chen X.-L."/>
            <person name="Xie B.-B."/>
            <person name="Qin Q.-L."/>
            <person name="Rong J.-C."/>
            <person name="Zhang Y.-Z."/>
        </authorList>
    </citation>
    <scope>NUCLEOTIDE SEQUENCE [LARGE SCALE GENOMIC DNA]</scope>
    <source>
        <strain evidence="2 3">SM1211</strain>
    </source>
</reference>
<evidence type="ECO:0000313" key="2">
    <source>
        <dbReference type="EMBL" id="PIL16277.1"/>
    </source>
</evidence>
<dbReference type="Proteomes" id="UP000231259">
    <property type="component" value="Unassembled WGS sequence"/>
</dbReference>